<dbReference type="RefSeq" id="WP_277577763.1">
    <property type="nucleotide sequence ID" value="NZ_JANRMI010000002.1"/>
</dbReference>
<protein>
    <submittedName>
        <fullName evidence="1">Histidine phosphatase family protein</fullName>
    </submittedName>
</protein>
<evidence type="ECO:0000313" key="2">
    <source>
        <dbReference type="Proteomes" id="UP001152321"/>
    </source>
</evidence>
<dbReference type="CDD" id="cd07067">
    <property type="entry name" value="HP_PGM_like"/>
    <property type="match status" value="1"/>
</dbReference>
<dbReference type="EMBL" id="JANRMI010000002">
    <property type="protein sequence ID" value="MDG0816285.1"/>
    <property type="molecule type" value="Genomic_DNA"/>
</dbReference>
<dbReference type="Pfam" id="PF00300">
    <property type="entry name" value="His_Phos_1"/>
    <property type="match status" value="1"/>
</dbReference>
<dbReference type="InterPro" id="IPR050275">
    <property type="entry name" value="PGM_Phosphatase"/>
</dbReference>
<reference evidence="1" key="1">
    <citation type="submission" date="2022-08" db="EMBL/GenBank/DDBJ databases">
        <title>Novel Bdellovibrio Species Isolated from Svalbard: Designation Bdellovibrio svalbardensis.</title>
        <authorList>
            <person name="Mitchell R.J."/>
            <person name="Choi S.Y."/>
        </authorList>
    </citation>
    <scope>NUCLEOTIDE SEQUENCE</scope>
    <source>
        <strain evidence="1">PAP01</strain>
    </source>
</reference>
<dbReference type="SUPFAM" id="SSF53254">
    <property type="entry name" value="Phosphoglycerate mutase-like"/>
    <property type="match status" value="1"/>
</dbReference>
<accession>A0ABT6DHG1</accession>
<proteinExistence type="predicted"/>
<name>A0ABT6DHG1_9BACT</name>
<dbReference type="SMART" id="SM00855">
    <property type="entry name" value="PGAM"/>
    <property type="match status" value="1"/>
</dbReference>
<evidence type="ECO:0000313" key="1">
    <source>
        <dbReference type="EMBL" id="MDG0816285.1"/>
    </source>
</evidence>
<comment type="caution">
    <text evidence="1">The sequence shown here is derived from an EMBL/GenBank/DDBJ whole genome shotgun (WGS) entry which is preliminary data.</text>
</comment>
<gene>
    <name evidence="1" type="ORF">NWE73_07910</name>
</gene>
<dbReference type="InterPro" id="IPR013078">
    <property type="entry name" value="His_Pase_superF_clade-1"/>
</dbReference>
<dbReference type="Proteomes" id="UP001152321">
    <property type="component" value="Unassembled WGS sequence"/>
</dbReference>
<dbReference type="Gene3D" id="3.40.50.1240">
    <property type="entry name" value="Phosphoglycerate mutase-like"/>
    <property type="match status" value="1"/>
</dbReference>
<keyword evidence="2" id="KW-1185">Reference proteome</keyword>
<dbReference type="InterPro" id="IPR029033">
    <property type="entry name" value="His_PPase_superfam"/>
</dbReference>
<organism evidence="1 2">
    <name type="scientific">Bdellovibrio svalbardensis</name>
    <dbReference type="NCBI Taxonomy" id="2972972"/>
    <lineage>
        <taxon>Bacteria</taxon>
        <taxon>Pseudomonadati</taxon>
        <taxon>Bdellovibrionota</taxon>
        <taxon>Bdellovibrionia</taxon>
        <taxon>Bdellovibrionales</taxon>
        <taxon>Pseudobdellovibrionaceae</taxon>
        <taxon>Bdellovibrio</taxon>
    </lineage>
</organism>
<dbReference type="PANTHER" id="PTHR48100">
    <property type="entry name" value="BROAD-SPECIFICITY PHOSPHATASE YOR283W-RELATED"/>
    <property type="match status" value="1"/>
</dbReference>
<sequence length="195" mass="22171">MIDIVLIRHAPTAWNEQGLYQGRTDIPLSEAGIKQFEGFEQSEKWKNYRIFSSPLVRATQTANLLFPKANLEIDSRLIEMDFGSLEGTSIEARKENEDYAPPSYGWRGWDSGPSSAETYAQVATRFLSWVEEAALLQKNVVAITHKGVILAAMGLAYQWDMKSKRPFKIKKDAYQVLTYSKEFGLKVRLENQSLS</sequence>